<protein>
    <submittedName>
        <fullName evidence="2">Uncharacterized protein</fullName>
    </submittedName>
</protein>
<gene>
    <name evidence="2" type="ORF">U9M48_030551</name>
</gene>
<dbReference type="PANTHER" id="PTHR31147:SF55">
    <property type="entry name" value="HXXXD-TYPE ACYL-TRANSFERASE FAMILY PROTEIN"/>
    <property type="match status" value="1"/>
</dbReference>
<comment type="similarity">
    <text evidence="1">Belongs to the plant acyltransferase family.</text>
</comment>
<dbReference type="PANTHER" id="PTHR31147">
    <property type="entry name" value="ACYL TRANSFERASE 4"/>
    <property type="match status" value="1"/>
</dbReference>
<evidence type="ECO:0000256" key="1">
    <source>
        <dbReference type="ARBA" id="ARBA00009861"/>
    </source>
</evidence>
<dbReference type="EMBL" id="CP144751">
    <property type="protein sequence ID" value="WVZ83393.1"/>
    <property type="molecule type" value="Genomic_DNA"/>
</dbReference>
<dbReference type="Pfam" id="PF02458">
    <property type="entry name" value="Transferase"/>
    <property type="match status" value="1"/>
</dbReference>
<accession>A0AAQ3U168</accession>
<proteinExistence type="inferred from homology"/>
<evidence type="ECO:0000313" key="3">
    <source>
        <dbReference type="Proteomes" id="UP001341281"/>
    </source>
</evidence>
<dbReference type="Gene3D" id="3.30.559.10">
    <property type="entry name" value="Chloramphenicol acetyltransferase-like domain"/>
    <property type="match status" value="2"/>
</dbReference>
<keyword evidence="3" id="KW-1185">Reference proteome</keyword>
<dbReference type="InterPro" id="IPR023213">
    <property type="entry name" value="CAT-like_dom_sf"/>
</dbReference>
<dbReference type="AlphaFoldDB" id="A0AAQ3U168"/>
<dbReference type="InterPro" id="IPR050898">
    <property type="entry name" value="Plant_acyltransferase"/>
</dbReference>
<dbReference type="Proteomes" id="UP001341281">
    <property type="component" value="Chromosome 07"/>
</dbReference>
<evidence type="ECO:0000313" key="2">
    <source>
        <dbReference type="EMBL" id="WVZ83393.1"/>
    </source>
</evidence>
<name>A0AAQ3U168_PASNO</name>
<dbReference type="GO" id="GO:0016747">
    <property type="term" value="F:acyltransferase activity, transferring groups other than amino-acyl groups"/>
    <property type="evidence" value="ECO:0007669"/>
    <property type="project" value="UniProtKB-ARBA"/>
</dbReference>
<organism evidence="2 3">
    <name type="scientific">Paspalum notatum var. saurae</name>
    <dbReference type="NCBI Taxonomy" id="547442"/>
    <lineage>
        <taxon>Eukaryota</taxon>
        <taxon>Viridiplantae</taxon>
        <taxon>Streptophyta</taxon>
        <taxon>Embryophyta</taxon>
        <taxon>Tracheophyta</taxon>
        <taxon>Spermatophyta</taxon>
        <taxon>Magnoliopsida</taxon>
        <taxon>Liliopsida</taxon>
        <taxon>Poales</taxon>
        <taxon>Poaceae</taxon>
        <taxon>PACMAD clade</taxon>
        <taxon>Panicoideae</taxon>
        <taxon>Andropogonodae</taxon>
        <taxon>Paspaleae</taxon>
        <taxon>Paspalinae</taxon>
        <taxon>Paspalum</taxon>
    </lineage>
</organism>
<reference evidence="2 3" key="1">
    <citation type="submission" date="2024-02" db="EMBL/GenBank/DDBJ databases">
        <title>High-quality chromosome-scale genome assembly of Pensacola bahiagrass (Paspalum notatum Flugge var. saurae).</title>
        <authorList>
            <person name="Vega J.M."/>
            <person name="Podio M."/>
            <person name="Orjuela J."/>
            <person name="Siena L.A."/>
            <person name="Pessino S.C."/>
            <person name="Combes M.C."/>
            <person name="Mariac C."/>
            <person name="Albertini E."/>
            <person name="Pupilli F."/>
            <person name="Ortiz J.P.A."/>
            <person name="Leblanc O."/>
        </authorList>
    </citation>
    <scope>NUCLEOTIDE SEQUENCE [LARGE SCALE GENOMIC DNA]</scope>
    <source>
        <strain evidence="2">R1</strain>
        <tissue evidence="2">Leaf</tissue>
    </source>
</reference>
<sequence length="420" mass="44223">MTGAVVTKSSPVVVVPSESKQTTTPPASHTVALSSFDLCMLPFPMKLVLAFDRPIHEPVETIKRALSRELDHYQPVAGRLDGEGGIACTGEGVVFVAASASCALDEAMASTLQEMDLTVSCPGVFCRDADPLLLVQVTEFSCGGFVVGVTWNHLLADGAGIGQFLCAVGELARGVSPPSVTPVRHWDDALRGLPTTMVRAQRSTVDNNGSRYLVRHDIAIPLSLVSRIKGESGGCTAFEAVAAVIWRCRTRAVASPADDSPAPLCFPCNVRALVGAGAGYYGNCVVGQVVPATSGAVASSSIADLALLVRRAKESVLDLLLPGSSGHGEARHQGGAQAAPLRWYDSLGVISWVNLGFDAADFGGGRAARVIWHEDRTLLPGCMVCPPCRGDAFSVSSLCVKPEHADAFLRELDLLGIQYW</sequence>